<dbReference type="InterPro" id="IPR012910">
    <property type="entry name" value="Plug_dom"/>
</dbReference>
<keyword evidence="5 10" id="KW-0812">Transmembrane</keyword>
<gene>
    <name evidence="16" type="ORF">BIY22_16585</name>
</gene>
<evidence type="ECO:0000313" key="17">
    <source>
        <dbReference type="Proteomes" id="UP000186313"/>
    </source>
</evidence>
<dbReference type="Proteomes" id="UP000186313">
    <property type="component" value="Unassembled WGS sequence"/>
</dbReference>
<dbReference type="PANTHER" id="PTHR30069">
    <property type="entry name" value="TONB-DEPENDENT OUTER MEMBRANE RECEPTOR"/>
    <property type="match status" value="1"/>
</dbReference>
<dbReference type="SUPFAM" id="SSF56935">
    <property type="entry name" value="Porins"/>
    <property type="match status" value="1"/>
</dbReference>
<keyword evidence="6 13" id="KW-0732">Signal</keyword>
<dbReference type="InterPro" id="IPR036942">
    <property type="entry name" value="Beta-barrel_TonB_sf"/>
</dbReference>
<dbReference type="AlphaFoldDB" id="A0A1Q9HN16"/>
<dbReference type="STRING" id="1381081.BIY22_16585"/>
<evidence type="ECO:0000256" key="5">
    <source>
        <dbReference type="ARBA" id="ARBA00022692"/>
    </source>
</evidence>
<proteinExistence type="inferred from homology"/>
<dbReference type="GO" id="GO:0015344">
    <property type="term" value="F:siderophore uptake transmembrane transporter activity"/>
    <property type="evidence" value="ECO:0007669"/>
    <property type="project" value="TreeGrafter"/>
</dbReference>
<dbReference type="InterPro" id="IPR039426">
    <property type="entry name" value="TonB-dep_rcpt-like"/>
</dbReference>
<comment type="caution">
    <text evidence="16">The sequence shown here is derived from an EMBL/GenBank/DDBJ whole genome shotgun (WGS) entry which is preliminary data.</text>
</comment>
<dbReference type="Gene3D" id="2.40.170.20">
    <property type="entry name" value="TonB-dependent receptor, beta-barrel domain"/>
    <property type="match status" value="1"/>
</dbReference>
<evidence type="ECO:0000256" key="3">
    <source>
        <dbReference type="ARBA" id="ARBA00022448"/>
    </source>
</evidence>
<dbReference type="PROSITE" id="PS01156">
    <property type="entry name" value="TONB_DEPENDENT_REC_2"/>
    <property type="match status" value="1"/>
</dbReference>
<accession>A0A1Q9HN16</accession>
<dbReference type="GO" id="GO:0009279">
    <property type="term" value="C:cell outer membrane"/>
    <property type="evidence" value="ECO:0007669"/>
    <property type="project" value="UniProtKB-SubCell"/>
</dbReference>
<dbReference type="RefSeq" id="WP_075706590.1">
    <property type="nucleotide sequence ID" value="NZ_MJMJ01000005.1"/>
</dbReference>
<evidence type="ECO:0000259" key="15">
    <source>
        <dbReference type="Pfam" id="PF07715"/>
    </source>
</evidence>
<dbReference type="InterPro" id="IPR010917">
    <property type="entry name" value="TonB_rcpt_CS"/>
</dbReference>
<dbReference type="OrthoDB" id="9760494at2"/>
<organism evidence="16 17">
    <name type="scientific">Vibrio panuliri</name>
    <dbReference type="NCBI Taxonomy" id="1381081"/>
    <lineage>
        <taxon>Bacteria</taxon>
        <taxon>Pseudomonadati</taxon>
        <taxon>Pseudomonadota</taxon>
        <taxon>Gammaproteobacteria</taxon>
        <taxon>Vibrionales</taxon>
        <taxon>Vibrionaceae</taxon>
        <taxon>Vibrio</taxon>
    </lineage>
</organism>
<evidence type="ECO:0000256" key="2">
    <source>
        <dbReference type="ARBA" id="ARBA00009810"/>
    </source>
</evidence>
<keyword evidence="9 10" id="KW-0998">Cell outer membrane</keyword>
<dbReference type="InterPro" id="IPR037066">
    <property type="entry name" value="Plug_dom_sf"/>
</dbReference>
<keyword evidence="3 10" id="KW-0813">Transport</keyword>
<dbReference type="Pfam" id="PF07715">
    <property type="entry name" value="Plug"/>
    <property type="match status" value="1"/>
</dbReference>
<dbReference type="CDD" id="cd01347">
    <property type="entry name" value="ligand_gated_channel"/>
    <property type="match status" value="1"/>
</dbReference>
<feature type="domain" description="TonB-dependent receptor plug" evidence="15">
    <location>
        <begin position="39"/>
        <end position="135"/>
    </location>
</feature>
<evidence type="ECO:0000256" key="6">
    <source>
        <dbReference type="ARBA" id="ARBA00022729"/>
    </source>
</evidence>
<name>A0A1Q9HN16_9VIBR</name>
<dbReference type="PANTHER" id="PTHR30069:SF41">
    <property type="entry name" value="HEME_HEMOPEXIN UTILIZATION PROTEIN C"/>
    <property type="match status" value="1"/>
</dbReference>
<dbReference type="GO" id="GO:0044718">
    <property type="term" value="P:siderophore transmembrane transport"/>
    <property type="evidence" value="ECO:0007669"/>
    <property type="project" value="TreeGrafter"/>
</dbReference>
<evidence type="ECO:0000256" key="8">
    <source>
        <dbReference type="ARBA" id="ARBA00023136"/>
    </source>
</evidence>
<feature type="chain" id="PRO_5012209572" evidence="13">
    <location>
        <begin position="22"/>
        <end position="633"/>
    </location>
</feature>
<dbReference type="PROSITE" id="PS52016">
    <property type="entry name" value="TONB_DEPENDENT_REC_3"/>
    <property type="match status" value="1"/>
</dbReference>
<keyword evidence="16" id="KW-0675">Receptor</keyword>
<reference evidence="16 17" key="1">
    <citation type="submission" date="2016-09" db="EMBL/GenBank/DDBJ databases">
        <title>Genomic Taxonomy of the Vibrionaceae.</title>
        <authorList>
            <person name="Gonzalez-Castillo A."/>
            <person name="Gomez-Gil B."/>
            <person name="Enciso-Ibarra K."/>
        </authorList>
    </citation>
    <scope>NUCLEOTIDE SEQUENCE [LARGE SCALE GENOMIC DNA]</scope>
    <source>
        <strain evidence="16 17">CAIM 703</strain>
    </source>
</reference>
<feature type="signal peptide" evidence="13">
    <location>
        <begin position="1"/>
        <end position="21"/>
    </location>
</feature>
<evidence type="ECO:0000256" key="12">
    <source>
        <dbReference type="RuleBase" id="RU003357"/>
    </source>
</evidence>
<protein>
    <submittedName>
        <fullName evidence="16">TonB-dependent receptor</fullName>
    </submittedName>
</protein>
<keyword evidence="8 10" id="KW-0472">Membrane</keyword>
<evidence type="ECO:0000256" key="11">
    <source>
        <dbReference type="PROSITE-ProRule" id="PRU10144"/>
    </source>
</evidence>
<dbReference type="Pfam" id="PF00593">
    <property type="entry name" value="TonB_dep_Rec_b-barrel"/>
    <property type="match status" value="1"/>
</dbReference>
<dbReference type="InterPro" id="IPR000531">
    <property type="entry name" value="Beta-barrel_TonB"/>
</dbReference>
<evidence type="ECO:0000313" key="16">
    <source>
        <dbReference type="EMBL" id="OLQ92124.1"/>
    </source>
</evidence>
<evidence type="ECO:0000256" key="9">
    <source>
        <dbReference type="ARBA" id="ARBA00023237"/>
    </source>
</evidence>
<comment type="similarity">
    <text evidence="2 10 12">Belongs to the TonB-dependent receptor family.</text>
</comment>
<keyword evidence="4 10" id="KW-1134">Transmembrane beta strand</keyword>
<dbReference type="EMBL" id="MJMJ01000005">
    <property type="protein sequence ID" value="OLQ92124.1"/>
    <property type="molecule type" value="Genomic_DNA"/>
</dbReference>
<evidence type="ECO:0000256" key="10">
    <source>
        <dbReference type="PROSITE-ProRule" id="PRU01360"/>
    </source>
</evidence>
<evidence type="ECO:0000256" key="7">
    <source>
        <dbReference type="ARBA" id="ARBA00023077"/>
    </source>
</evidence>
<evidence type="ECO:0000256" key="1">
    <source>
        <dbReference type="ARBA" id="ARBA00004571"/>
    </source>
</evidence>
<keyword evidence="7 12" id="KW-0798">TonB box</keyword>
<feature type="domain" description="TonB-dependent receptor-like beta-barrel" evidence="14">
    <location>
        <begin position="241"/>
        <end position="596"/>
    </location>
</feature>
<comment type="subcellular location">
    <subcellularLocation>
        <location evidence="1 10">Cell outer membrane</location>
        <topology evidence="1 10">Multi-pass membrane protein</topology>
    </subcellularLocation>
</comment>
<evidence type="ECO:0000256" key="13">
    <source>
        <dbReference type="SAM" id="SignalP"/>
    </source>
</evidence>
<evidence type="ECO:0000256" key="4">
    <source>
        <dbReference type="ARBA" id="ARBA00022452"/>
    </source>
</evidence>
<evidence type="ECO:0000259" key="14">
    <source>
        <dbReference type="Pfam" id="PF00593"/>
    </source>
</evidence>
<dbReference type="Gene3D" id="2.170.130.10">
    <property type="entry name" value="TonB-dependent receptor, plug domain"/>
    <property type="match status" value="1"/>
</dbReference>
<sequence length="633" mass="69450">MDTVLKLSPVALAVIAFSASAQEIETVEVTGHQLQGVDAVVTADDLAKRQAIDLDDVFRNNPEVSVGGSAGVSQKIYVRGLEDTMLNVSIDGATQTSNLFHHQGRLSIEPELIKQVDVSAGAGRATNGPGALGGAIQFKTKDAHDLLQANERFGAQVKGGYYTNNSGKKYSASAYGELTQGLGILATYGYIDNDNIEDAEGVEQPYTAAKQRVGLIKLSGDISPAHYVSLAYDYREDNETRLIKPHFQPFSKNTPLKQETDRNTITANYVFSHSDYIKLDVSAYNTRNRIAHLDNPKWGTSDGNIDTFGGKIFNTALMGNHTLIVGTEYRNDESSFDTDWDGKNHSEEGTVYGLFIQDDWQVTETVLLSAGARYDWYELNDNLKQDFESSGFSPNVSVHYEVAPGVTLFTGYAEAFRGQVAKELFIIDYAENVADRGPERAKNFEFGVKVEQDHFNAGITVFDTKIKNVVGKNENRQFDNIGDLTTQGVTAYVGQSFGSLSTRLSYNKSTPELNGEPLSDGDMTLGTSIGDTWVLNIDYAASQALEFGWTSTFVERLDDVAEGYQQKAGYGVHDLYAQWLPISNEALVLTLSVKNVLNKQYVAHGTYHGEVGDDILGYAAAGRDFRFNVSYAF</sequence>
<feature type="short sequence motif" description="TonB C-terminal box" evidence="11">
    <location>
        <begin position="616"/>
        <end position="633"/>
    </location>
</feature>